<dbReference type="EMBL" id="JAJSRF020000001">
    <property type="protein sequence ID" value="MDM3956136.1"/>
    <property type="molecule type" value="Genomic_DNA"/>
</dbReference>
<evidence type="ECO:0000313" key="2">
    <source>
        <dbReference type="EMBL" id="MDM3956136.1"/>
    </source>
</evidence>
<comment type="caution">
    <text evidence="2">The sequence shown here is derived from an EMBL/GenBank/DDBJ whole genome shotgun (WGS) entry which is preliminary data.</text>
</comment>
<dbReference type="AlphaFoldDB" id="A0AAW7HN22"/>
<name>A0AAW7HN22_9PSED</name>
<evidence type="ECO:0000313" key="3">
    <source>
        <dbReference type="Proteomes" id="UP001165439"/>
    </source>
</evidence>
<evidence type="ECO:0000259" key="1">
    <source>
        <dbReference type="Pfam" id="PF13391"/>
    </source>
</evidence>
<reference evidence="2" key="1">
    <citation type="submission" date="2023-06" db="EMBL/GenBank/DDBJ databases">
        <title>MBL-encoding genomic islands in Pseudomonas spp. in Poland.</title>
        <authorList>
            <person name="Urbanowicz P."/>
            <person name="Izdebski R."/>
            <person name="Biedrzycka M."/>
            <person name="Gniadkowski M."/>
        </authorList>
    </citation>
    <scope>NUCLEOTIDE SEQUENCE</scope>
    <source>
        <strain evidence="2">NMI5768_13</strain>
    </source>
</reference>
<feature type="domain" description="HNH nuclease" evidence="1">
    <location>
        <begin position="173"/>
        <end position="225"/>
    </location>
</feature>
<dbReference type="Pfam" id="PF13391">
    <property type="entry name" value="HNH_2"/>
    <property type="match status" value="1"/>
</dbReference>
<accession>A0AAW7HN22</accession>
<proteinExistence type="predicted"/>
<keyword evidence="2" id="KW-0540">Nuclease</keyword>
<dbReference type="InterPro" id="IPR003615">
    <property type="entry name" value="HNH_nuc"/>
</dbReference>
<keyword evidence="2" id="KW-0255">Endonuclease</keyword>
<dbReference type="RefSeq" id="WP_060489711.1">
    <property type="nucleotide sequence ID" value="NZ_CP128540.1"/>
</dbReference>
<gene>
    <name evidence="2" type="ORF">LU674_027995</name>
</gene>
<sequence>MSYLKIKIYEKGDPTIWVPVSSRSPQGQARALLPFAGLSGQYAHGYKAEPELSPYFEALRSIQKAYVEGGRKTFIVAGGPEPQRKDAWRHGRKKSSPLLSPTSGWVEIPFELLEEVSDEELALEIESSGKILVTSKRLRANPEGPMFRQVTREMRTFQMDFRAKALELWEPKCALSGATCLLEAAHIKGVAASKRDSESDMLNPYNSIILNVALHGLLDEGFISFSDEGNLLVSNALSQEDQSIYGVNAPKKVAFNPGAIPFLQYHRMTIFRGSA</sequence>
<protein>
    <submittedName>
        <fullName evidence="2">HNH endonuclease</fullName>
    </submittedName>
</protein>
<dbReference type="GO" id="GO:0004519">
    <property type="term" value="F:endonuclease activity"/>
    <property type="evidence" value="ECO:0007669"/>
    <property type="project" value="UniProtKB-KW"/>
</dbReference>
<keyword evidence="2" id="KW-0378">Hydrolase</keyword>
<dbReference type="Proteomes" id="UP001165439">
    <property type="component" value="Unassembled WGS sequence"/>
</dbReference>
<dbReference type="GeneID" id="83677984"/>
<organism evidence="2 3">
    <name type="scientific">Pseudomonas alloputida</name>
    <dbReference type="NCBI Taxonomy" id="1940621"/>
    <lineage>
        <taxon>Bacteria</taxon>
        <taxon>Pseudomonadati</taxon>
        <taxon>Pseudomonadota</taxon>
        <taxon>Gammaproteobacteria</taxon>
        <taxon>Pseudomonadales</taxon>
        <taxon>Pseudomonadaceae</taxon>
        <taxon>Pseudomonas</taxon>
    </lineage>
</organism>